<organism evidence="2">
    <name type="scientific">Thiolapillus brandeum</name>
    <dbReference type="NCBI Taxonomy" id="1076588"/>
    <lineage>
        <taxon>Bacteria</taxon>
        <taxon>Pseudomonadati</taxon>
        <taxon>Pseudomonadota</taxon>
        <taxon>Gammaproteobacteria</taxon>
        <taxon>Chromatiales</taxon>
        <taxon>Sedimenticolaceae</taxon>
        <taxon>Thiolapillus</taxon>
    </lineage>
</organism>
<dbReference type="Proteomes" id="UP000886339">
    <property type="component" value="Unassembled WGS sequence"/>
</dbReference>
<name>A0A831RW41_9GAMM</name>
<comment type="caution">
    <text evidence="2">The sequence shown here is derived from an EMBL/GenBank/DDBJ whole genome shotgun (WGS) entry which is preliminary data.</text>
</comment>
<reference evidence="2" key="1">
    <citation type="journal article" date="2020" name="mSystems">
        <title>Genome- and Community-Level Interaction Insights into Carbon Utilization and Element Cycling Functions of Hydrothermarchaeota in Hydrothermal Sediment.</title>
        <authorList>
            <person name="Zhou Z."/>
            <person name="Liu Y."/>
            <person name="Xu W."/>
            <person name="Pan J."/>
            <person name="Luo Z.H."/>
            <person name="Li M."/>
        </authorList>
    </citation>
    <scope>NUCLEOTIDE SEQUENCE [LARGE SCALE GENOMIC DNA]</scope>
    <source>
        <strain evidence="2">HyVt-458</strain>
    </source>
</reference>
<evidence type="ECO:0000313" key="2">
    <source>
        <dbReference type="EMBL" id="HEC06417.1"/>
    </source>
</evidence>
<proteinExistence type="predicted"/>
<dbReference type="Pfam" id="PF18505">
    <property type="entry name" value="DUF5619"/>
    <property type="match status" value="1"/>
</dbReference>
<sequence length="112" mass="12576">MTDRINPPTCSIPQEPDYSGVTIVELHPDPAPADYLQAMKLANAVADEKLGEHMLLSWYDRDRDFESPQHASECHMNSAVPGYVDYGLYHGATLKVDIGDGRFVFFYLPVDM</sequence>
<accession>A0A831RW41</accession>
<dbReference type="InterPro" id="IPR041145">
    <property type="entry name" value="DUF5619"/>
</dbReference>
<evidence type="ECO:0000259" key="1">
    <source>
        <dbReference type="Pfam" id="PF18505"/>
    </source>
</evidence>
<dbReference type="Gene3D" id="3.30.1490.340">
    <property type="match status" value="1"/>
</dbReference>
<feature type="domain" description="DUF5619" evidence="1">
    <location>
        <begin position="24"/>
        <end position="107"/>
    </location>
</feature>
<protein>
    <recommendedName>
        <fullName evidence="1">DUF5619 domain-containing protein</fullName>
    </recommendedName>
</protein>
<gene>
    <name evidence="2" type="ORF">ENJ12_06180</name>
</gene>
<dbReference type="AlphaFoldDB" id="A0A831RW41"/>
<dbReference type="EMBL" id="DRLF01000220">
    <property type="protein sequence ID" value="HEC06417.1"/>
    <property type="molecule type" value="Genomic_DNA"/>
</dbReference>